<reference evidence="2 3" key="1">
    <citation type="submission" date="2020-03" db="EMBL/GenBank/DDBJ databases">
        <title>Draft Genome Sequence of Cudoniella acicularis.</title>
        <authorList>
            <person name="Buettner E."/>
            <person name="Kellner H."/>
        </authorList>
    </citation>
    <scope>NUCLEOTIDE SEQUENCE [LARGE SCALE GENOMIC DNA]</scope>
    <source>
        <strain evidence="2 3">DSM 108380</strain>
    </source>
</reference>
<dbReference type="Proteomes" id="UP000566819">
    <property type="component" value="Unassembled WGS sequence"/>
</dbReference>
<dbReference type="Pfam" id="PF01738">
    <property type="entry name" value="DLH"/>
    <property type="match status" value="1"/>
</dbReference>
<keyword evidence="3" id="KW-1185">Reference proteome</keyword>
<organism evidence="2 3">
    <name type="scientific">Cudoniella acicularis</name>
    <dbReference type="NCBI Taxonomy" id="354080"/>
    <lineage>
        <taxon>Eukaryota</taxon>
        <taxon>Fungi</taxon>
        <taxon>Dikarya</taxon>
        <taxon>Ascomycota</taxon>
        <taxon>Pezizomycotina</taxon>
        <taxon>Leotiomycetes</taxon>
        <taxon>Helotiales</taxon>
        <taxon>Tricladiaceae</taxon>
        <taxon>Cudoniella</taxon>
    </lineage>
</organism>
<evidence type="ECO:0000259" key="1">
    <source>
        <dbReference type="Pfam" id="PF01738"/>
    </source>
</evidence>
<protein>
    <recommendedName>
        <fullName evidence="1">Dienelactone hydrolase domain-containing protein</fullName>
    </recommendedName>
</protein>
<evidence type="ECO:0000313" key="3">
    <source>
        <dbReference type="Proteomes" id="UP000566819"/>
    </source>
</evidence>
<evidence type="ECO:0000313" key="2">
    <source>
        <dbReference type="EMBL" id="KAF4636415.1"/>
    </source>
</evidence>
<sequence length="341" mass="37851">MSLRVSEEIKAGVGLPRAGRLATEVCSIGTDDCLVIIIGFPNTQLLYEMSCPDCFSGTLHTGTPTGTVTTLHGLPTYVAEPEAGKKPKGIIVFIPDVFGWEFPNNRLLADAYAKKGDFLVYLPDFMAGNSLHKSTIDTVDELKKPQSWLKTIFYKPVWFFQVLFRAIPFFITNREANFKPRVFNFISALRTNPPPFPTNNLKIGAAGFCWGGYYTVLLCQNAPSSRIARHSSQTSSEGIQPLIDCGYTAHPSMLTIPKDLEPIELPICVSIGEEDMQMTAPNVLIMKEVLEVKKKGDHEVNIIPGATHGFAVRLDPKDKHQVECAEKAEVQAIEWFTKHFT</sequence>
<accession>A0A8H4RWL4</accession>
<gene>
    <name evidence="2" type="ORF">G7Y89_g1671</name>
</gene>
<dbReference type="InterPro" id="IPR029058">
    <property type="entry name" value="AB_hydrolase_fold"/>
</dbReference>
<dbReference type="AlphaFoldDB" id="A0A8H4RWL4"/>
<dbReference type="PANTHER" id="PTHR17630:SF105">
    <property type="entry name" value="DIENELACTONE HYDROLASE FAMILY PROTEIN (AFU_ORTHOLOGUE AFUA_4G08790)"/>
    <property type="match status" value="1"/>
</dbReference>
<dbReference type="InterPro" id="IPR002925">
    <property type="entry name" value="Dienelactn_hydro"/>
</dbReference>
<proteinExistence type="predicted"/>
<dbReference type="OrthoDB" id="17560at2759"/>
<dbReference type="SUPFAM" id="SSF53474">
    <property type="entry name" value="alpha/beta-Hydrolases"/>
    <property type="match status" value="1"/>
</dbReference>
<feature type="domain" description="Dienelactone hydrolase" evidence="1">
    <location>
        <begin position="75"/>
        <end position="339"/>
    </location>
</feature>
<name>A0A8H4RWL4_9HELO</name>
<dbReference type="GO" id="GO:0016787">
    <property type="term" value="F:hydrolase activity"/>
    <property type="evidence" value="ECO:0007669"/>
    <property type="project" value="InterPro"/>
</dbReference>
<dbReference type="PANTHER" id="PTHR17630">
    <property type="entry name" value="DIENELACTONE HYDROLASE"/>
    <property type="match status" value="1"/>
</dbReference>
<dbReference type="Gene3D" id="3.40.50.1820">
    <property type="entry name" value="alpha/beta hydrolase"/>
    <property type="match status" value="1"/>
</dbReference>
<dbReference type="EMBL" id="JAAMPI010000067">
    <property type="protein sequence ID" value="KAF4636415.1"/>
    <property type="molecule type" value="Genomic_DNA"/>
</dbReference>
<comment type="caution">
    <text evidence="2">The sequence shown here is derived from an EMBL/GenBank/DDBJ whole genome shotgun (WGS) entry which is preliminary data.</text>
</comment>